<evidence type="ECO:0000256" key="13">
    <source>
        <dbReference type="ARBA" id="ARBA00022989"/>
    </source>
</evidence>
<keyword evidence="9" id="KW-0444">Lipid biosynthesis</keyword>
<comment type="catalytic activity">
    <reaction evidence="1 18">
        <text>a 1,2-diacyl-sn-glycero-3-phosphate + CTP + H(+) = a CDP-1,2-diacyl-sn-glycerol + diphosphate</text>
        <dbReference type="Rhea" id="RHEA:16229"/>
        <dbReference type="ChEBI" id="CHEBI:15378"/>
        <dbReference type="ChEBI" id="CHEBI:33019"/>
        <dbReference type="ChEBI" id="CHEBI:37563"/>
        <dbReference type="ChEBI" id="CHEBI:58332"/>
        <dbReference type="ChEBI" id="CHEBI:58608"/>
        <dbReference type="EC" id="2.7.7.41"/>
    </reaction>
</comment>
<keyword evidence="15 20" id="KW-0472">Membrane</keyword>
<keyword evidence="14" id="KW-0443">Lipid metabolism</keyword>
<dbReference type="GO" id="GO:0016024">
    <property type="term" value="P:CDP-diacylglycerol biosynthetic process"/>
    <property type="evidence" value="ECO:0007669"/>
    <property type="project" value="UniProtKB-UniPathway"/>
</dbReference>
<dbReference type="RefSeq" id="WP_245281837.1">
    <property type="nucleotide sequence ID" value="NZ_LMTR01000035.1"/>
</dbReference>
<evidence type="ECO:0000256" key="17">
    <source>
        <dbReference type="ARBA" id="ARBA00023264"/>
    </source>
</evidence>
<organism evidence="21 22">
    <name type="scientific">Hyphomicrobium sulfonivorans</name>
    <dbReference type="NCBI Taxonomy" id="121290"/>
    <lineage>
        <taxon>Bacteria</taxon>
        <taxon>Pseudomonadati</taxon>
        <taxon>Pseudomonadota</taxon>
        <taxon>Alphaproteobacteria</taxon>
        <taxon>Hyphomicrobiales</taxon>
        <taxon>Hyphomicrobiaceae</taxon>
        <taxon>Hyphomicrobium</taxon>
    </lineage>
</organism>
<name>A0A109BJW8_HYPSL</name>
<evidence type="ECO:0000256" key="7">
    <source>
        <dbReference type="ARBA" id="ARBA00019373"/>
    </source>
</evidence>
<feature type="transmembrane region" description="Helical" evidence="20">
    <location>
        <begin position="115"/>
        <end position="132"/>
    </location>
</feature>
<evidence type="ECO:0000256" key="16">
    <source>
        <dbReference type="ARBA" id="ARBA00023209"/>
    </source>
</evidence>
<evidence type="ECO:0000256" key="10">
    <source>
        <dbReference type="ARBA" id="ARBA00022679"/>
    </source>
</evidence>
<evidence type="ECO:0000256" key="3">
    <source>
        <dbReference type="ARBA" id="ARBA00005119"/>
    </source>
</evidence>
<evidence type="ECO:0000256" key="11">
    <source>
        <dbReference type="ARBA" id="ARBA00022692"/>
    </source>
</evidence>
<reference evidence="21 22" key="1">
    <citation type="submission" date="2015-10" db="EMBL/GenBank/DDBJ databases">
        <title>Transcriptomic analysis of a linuron degrading triple-species bacterial consortium.</title>
        <authorList>
            <person name="Albers P."/>
        </authorList>
    </citation>
    <scope>NUCLEOTIDE SEQUENCE [LARGE SCALE GENOMIC DNA]</scope>
    <source>
        <strain evidence="21 22">WDL6</strain>
    </source>
</reference>
<dbReference type="STRING" id="121290.APY04_1120"/>
<dbReference type="AlphaFoldDB" id="A0A109BJW8"/>
<evidence type="ECO:0000256" key="20">
    <source>
        <dbReference type="SAM" id="Phobius"/>
    </source>
</evidence>
<keyword evidence="17" id="KW-1208">Phospholipid metabolism</keyword>
<dbReference type="PROSITE" id="PS01315">
    <property type="entry name" value="CDS"/>
    <property type="match status" value="1"/>
</dbReference>
<feature type="compositionally biased region" description="Polar residues" evidence="19">
    <location>
        <begin position="15"/>
        <end position="34"/>
    </location>
</feature>
<evidence type="ECO:0000256" key="19">
    <source>
        <dbReference type="SAM" id="MobiDB-lite"/>
    </source>
</evidence>
<dbReference type="GO" id="GO:0004605">
    <property type="term" value="F:phosphatidate cytidylyltransferase activity"/>
    <property type="evidence" value="ECO:0007669"/>
    <property type="project" value="UniProtKB-EC"/>
</dbReference>
<evidence type="ECO:0000256" key="14">
    <source>
        <dbReference type="ARBA" id="ARBA00023098"/>
    </source>
</evidence>
<evidence type="ECO:0000256" key="2">
    <source>
        <dbReference type="ARBA" id="ARBA00004651"/>
    </source>
</evidence>
<comment type="pathway">
    <text evidence="4">Lipid metabolism.</text>
</comment>
<keyword evidence="16" id="KW-0594">Phospholipid biosynthesis</keyword>
<dbReference type="InterPro" id="IPR000374">
    <property type="entry name" value="PC_trans"/>
</dbReference>
<feature type="transmembrane region" description="Helical" evidence="20">
    <location>
        <begin position="137"/>
        <end position="155"/>
    </location>
</feature>
<dbReference type="EMBL" id="LMTR01000035">
    <property type="protein sequence ID" value="KWT70192.1"/>
    <property type="molecule type" value="Genomic_DNA"/>
</dbReference>
<evidence type="ECO:0000256" key="12">
    <source>
        <dbReference type="ARBA" id="ARBA00022695"/>
    </source>
</evidence>
<dbReference type="EC" id="2.7.7.41" evidence="6 18"/>
<evidence type="ECO:0000256" key="9">
    <source>
        <dbReference type="ARBA" id="ARBA00022516"/>
    </source>
</evidence>
<keyword evidence="10 18" id="KW-0808">Transferase</keyword>
<dbReference type="UniPathway" id="UPA00557">
    <property type="reaction ID" value="UER00614"/>
</dbReference>
<gene>
    <name evidence="21" type="ORF">APY04_1120</name>
</gene>
<sequence>MSDNPAMPPEGGSPSGLNTSGSNDTGTTVSAAGKQGPSNLTLRIVSGAVLAAVAFFLAYSGPVPFGILILACSLVMSWEWGRLVRGTGFDLGFYIQAAAVILAVALAAFGYAAPAFAVLCIAAIILIPLYLGRNAGLSGLGVIYVGLPAVALLWLRGDEPYGFSAILFVFAVVWSSDTGAYAAGRSIGGPKLWPKVSPKKTWAGFIGALVAGAVVGVVFSKLEPGADALRLVLLGVGLAFVSQAGDLAESALKRHFNRKDASDLIPGHGGFMDRMDSIVAAASVAGLLALAVDAHAPARALLFGP</sequence>
<evidence type="ECO:0000313" key="21">
    <source>
        <dbReference type="EMBL" id="KWT70192.1"/>
    </source>
</evidence>
<keyword evidence="13 20" id="KW-1133">Transmembrane helix</keyword>
<evidence type="ECO:0000256" key="4">
    <source>
        <dbReference type="ARBA" id="ARBA00005189"/>
    </source>
</evidence>
<dbReference type="PANTHER" id="PTHR46382:SF1">
    <property type="entry name" value="PHOSPHATIDATE CYTIDYLYLTRANSFERASE"/>
    <property type="match status" value="1"/>
</dbReference>
<comment type="pathway">
    <text evidence="3 18">Phospholipid metabolism; CDP-diacylglycerol biosynthesis; CDP-diacylglycerol from sn-glycerol 3-phosphate: step 3/3.</text>
</comment>
<dbReference type="Proteomes" id="UP000059074">
    <property type="component" value="Unassembled WGS sequence"/>
</dbReference>
<comment type="subcellular location">
    <subcellularLocation>
        <location evidence="2">Cell membrane</location>
        <topology evidence="2">Multi-pass membrane protein</topology>
    </subcellularLocation>
</comment>
<evidence type="ECO:0000313" key="22">
    <source>
        <dbReference type="Proteomes" id="UP000059074"/>
    </source>
</evidence>
<evidence type="ECO:0000256" key="5">
    <source>
        <dbReference type="ARBA" id="ARBA00010185"/>
    </source>
</evidence>
<feature type="transmembrane region" description="Helical" evidence="20">
    <location>
        <begin position="91"/>
        <end position="109"/>
    </location>
</feature>
<feature type="transmembrane region" description="Helical" evidence="20">
    <location>
        <begin position="202"/>
        <end position="222"/>
    </location>
</feature>
<proteinExistence type="inferred from homology"/>
<evidence type="ECO:0000256" key="15">
    <source>
        <dbReference type="ARBA" id="ARBA00023136"/>
    </source>
</evidence>
<comment type="caution">
    <text evidence="21">The sequence shown here is derived from an EMBL/GenBank/DDBJ whole genome shotgun (WGS) entry which is preliminary data.</text>
</comment>
<dbReference type="PANTHER" id="PTHR46382">
    <property type="entry name" value="PHOSPHATIDATE CYTIDYLYLTRANSFERASE"/>
    <property type="match status" value="1"/>
</dbReference>
<feature type="transmembrane region" description="Helical" evidence="20">
    <location>
        <begin position="161"/>
        <end position="182"/>
    </location>
</feature>
<keyword evidence="22" id="KW-1185">Reference proteome</keyword>
<dbReference type="PATRIC" id="fig|121290.4.peg.1612"/>
<feature type="region of interest" description="Disordered" evidence="19">
    <location>
        <begin position="1"/>
        <end position="34"/>
    </location>
</feature>
<evidence type="ECO:0000256" key="1">
    <source>
        <dbReference type="ARBA" id="ARBA00001698"/>
    </source>
</evidence>
<comment type="similarity">
    <text evidence="5 18">Belongs to the CDS family.</text>
</comment>
<keyword evidence="12 18" id="KW-0548">Nucleotidyltransferase</keyword>
<keyword evidence="11 18" id="KW-0812">Transmembrane</keyword>
<protein>
    <recommendedName>
        <fullName evidence="7 18">Phosphatidate cytidylyltransferase</fullName>
        <ecNumber evidence="6 18">2.7.7.41</ecNumber>
    </recommendedName>
</protein>
<evidence type="ECO:0000256" key="6">
    <source>
        <dbReference type="ARBA" id="ARBA00012487"/>
    </source>
</evidence>
<evidence type="ECO:0000256" key="18">
    <source>
        <dbReference type="RuleBase" id="RU003938"/>
    </source>
</evidence>
<dbReference type="GO" id="GO:0005886">
    <property type="term" value="C:plasma membrane"/>
    <property type="evidence" value="ECO:0007669"/>
    <property type="project" value="UniProtKB-SubCell"/>
</dbReference>
<accession>A0A109BJW8</accession>
<dbReference type="Pfam" id="PF01148">
    <property type="entry name" value="CTP_transf_1"/>
    <property type="match status" value="1"/>
</dbReference>
<evidence type="ECO:0000256" key="8">
    <source>
        <dbReference type="ARBA" id="ARBA00022475"/>
    </source>
</evidence>
<keyword evidence="8" id="KW-1003">Cell membrane</keyword>